<evidence type="ECO:0000256" key="1">
    <source>
        <dbReference type="ARBA" id="ARBA00004141"/>
    </source>
</evidence>
<protein>
    <recommendedName>
        <fullName evidence="8">Rhodopsin domain-containing protein</fullName>
    </recommendedName>
</protein>
<feature type="transmembrane region" description="Helical" evidence="7">
    <location>
        <begin position="15"/>
        <end position="33"/>
    </location>
</feature>
<dbReference type="Pfam" id="PF20684">
    <property type="entry name" value="Fung_rhodopsin"/>
    <property type="match status" value="1"/>
</dbReference>
<evidence type="ECO:0000256" key="5">
    <source>
        <dbReference type="ARBA" id="ARBA00038359"/>
    </source>
</evidence>
<evidence type="ECO:0000313" key="10">
    <source>
        <dbReference type="Proteomes" id="UP001220324"/>
    </source>
</evidence>
<gene>
    <name evidence="9" type="ORF">N7494_001003</name>
</gene>
<evidence type="ECO:0000259" key="8">
    <source>
        <dbReference type="Pfam" id="PF20684"/>
    </source>
</evidence>
<feature type="domain" description="Rhodopsin" evidence="8">
    <location>
        <begin position="33"/>
        <end position="277"/>
    </location>
</feature>
<dbReference type="EMBL" id="JAQIZZ010000001">
    <property type="protein sequence ID" value="KAJ5557088.1"/>
    <property type="molecule type" value="Genomic_DNA"/>
</dbReference>
<dbReference type="GO" id="GO:0016020">
    <property type="term" value="C:membrane"/>
    <property type="evidence" value="ECO:0007669"/>
    <property type="project" value="UniProtKB-SubCell"/>
</dbReference>
<evidence type="ECO:0000256" key="2">
    <source>
        <dbReference type="ARBA" id="ARBA00022692"/>
    </source>
</evidence>
<evidence type="ECO:0000256" key="4">
    <source>
        <dbReference type="ARBA" id="ARBA00023136"/>
    </source>
</evidence>
<keyword evidence="4 7" id="KW-0472">Membrane</keyword>
<evidence type="ECO:0000256" key="7">
    <source>
        <dbReference type="SAM" id="Phobius"/>
    </source>
</evidence>
<feature type="transmembrane region" description="Helical" evidence="7">
    <location>
        <begin position="94"/>
        <end position="118"/>
    </location>
</feature>
<dbReference type="Proteomes" id="UP001220324">
    <property type="component" value="Unassembled WGS sequence"/>
</dbReference>
<feature type="region of interest" description="Disordered" evidence="6">
    <location>
        <begin position="352"/>
        <end position="372"/>
    </location>
</feature>
<feature type="transmembrane region" description="Helical" evidence="7">
    <location>
        <begin position="130"/>
        <end position="151"/>
    </location>
</feature>
<name>A0AAD6GLU2_9EURO</name>
<feature type="transmembrane region" description="Helical" evidence="7">
    <location>
        <begin position="178"/>
        <end position="200"/>
    </location>
</feature>
<reference evidence="9 10" key="1">
    <citation type="journal article" date="2023" name="IMA Fungus">
        <title>Comparative genomic study of the Penicillium genus elucidates a diverse pangenome and 15 lateral gene transfer events.</title>
        <authorList>
            <person name="Petersen C."/>
            <person name="Sorensen T."/>
            <person name="Nielsen M.R."/>
            <person name="Sondergaard T.E."/>
            <person name="Sorensen J.L."/>
            <person name="Fitzpatrick D.A."/>
            <person name="Frisvad J.C."/>
            <person name="Nielsen K.L."/>
        </authorList>
    </citation>
    <scope>NUCLEOTIDE SEQUENCE [LARGE SCALE GENOMIC DNA]</scope>
    <source>
        <strain evidence="9 10">IBT 35679</strain>
    </source>
</reference>
<keyword evidence="2 7" id="KW-0812">Transmembrane</keyword>
<dbReference type="AlphaFoldDB" id="A0AAD6GLU2"/>
<dbReference type="PANTHER" id="PTHR33048:SF42">
    <property type="entry name" value="INTEGRAL MEMBRANE PROTEIN"/>
    <property type="match status" value="1"/>
</dbReference>
<comment type="caution">
    <text evidence="9">The sequence shown here is derived from an EMBL/GenBank/DDBJ whole genome shotgun (WGS) entry which is preliminary data.</text>
</comment>
<dbReference type="InterPro" id="IPR049326">
    <property type="entry name" value="Rhodopsin_dom_fungi"/>
</dbReference>
<feature type="region of interest" description="Disordered" evidence="6">
    <location>
        <begin position="284"/>
        <end position="313"/>
    </location>
</feature>
<feature type="transmembrane region" description="Helical" evidence="7">
    <location>
        <begin position="251"/>
        <end position="275"/>
    </location>
</feature>
<feature type="transmembrane region" description="Helical" evidence="7">
    <location>
        <begin position="212"/>
        <end position="231"/>
    </location>
</feature>
<evidence type="ECO:0000256" key="3">
    <source>
        <dbReference type="ARBA" id="ARBA00022989"/>
    </source>
</evidence>
<keyword evidence="10" id="KW-1185">Reference proteome</keyword>
<comment type="similarity">
    <text evidence="5">Belongs to the SAT4 family.</text>
</comment>
<accession>A0AAD6GLU2</accession>
<sequence>MAMSAMQAAQDKGPVILAVGWILIAIPGVFVALRLYCKIMLARGLGWDDAVCVFSWLLQLVYTGLVTKGVQMGVIGRHVDVIENQNIIPHALKLVYIGFVVIIFGCVFAKTSFVITLLRIVTRPWQKTVLWFIMISMNAIMWLCGICYLAQCKPTAALWNTALMPTAKCWPVIVFENIALTAGAYSGCMDFILALFPWVILWKIQMKKREKFGVLIAMSMGVFASVAAFIKTSKLVNVAQVKDFTYYSTPIILWASAETGLTIWAASIPSLRILFKRMRSSQEGTDYSSANYSSRKGRSSTRSGSNEDRSDPYYYMNGDMITLNDRRDDASDRSILGDSGIKQTREISVTYEAGQSERDESSLANQVDIFHH</sequence>
<comment type="subcellular location">
    <subcellularLocation>
        <location evidence="1">Membrane</location>
        <topology evidence="1">Multi-pass membrane protein</topology>
    </subcellularLocation>
</comment>
<keyword evidence="3 7" id="KW-1133">Transmembrane helix</keyword>
<evidence type="ECO:0000256" key="6">
    <source>
        <dbReference type="SAM" id="MobiDB-lite"/>
    </source>
</evidence>
<proteinExistence type="inferred from homology"/>
<organism evidence="9 10">
    <name type="scientific">Penicillium frequentans</name>
    <dbReference type="NCBI Taxonomy" id="3151616"/>
    <lineage>
        <taxon>Eukaryota</taxon>
        <taxon>Fungi</taxon>
        <taxon>Dikarya</taxon>
        <taxon>Ascomycota</taxon>
        <taxon>Pezizomycotina</taxon>
        <taxon>Eurotiomycetes</taxon>
        <taxon>Eurotiomycetidae</taxon>
        <taxon>Eurotiales</taxon>
        <taxon>Aspergillaceae</taxon>
        <taxon>Penicillium</taxon>
    </lineage>
</organism>
<feature type="transmembrane region" description="Helical" evidence="7">
    <location>
        <begin position="45"/>
        <end position="62"/>
    </location>
</feature>
<dbReference type="InterPro" id="IPR052337">
    <property type="entry name" value="SAT4-like"/>
</dbReference>
<evidence type="ECO:0000313" key="9">
    <source>
        <dbReference type="EMBL" id="KAJ5557088.1"/>
    </source>
</evidence>
<dbReference type="PANTHER" id="PTHR33048">
    <property type="entry name" value="PTH11-LIKE INTEGRAL MEMBRANE PROTEIN (AFU_ORTHOLOGUE AFUA_5G11245)"/>
    <property type="match status" value="1"/>
</dbReference>